<dbReference type="PANTHER" id="PTHR10622">
    <property type="entry name" value="HET DOMAIN-CONTAINING PROTEIN"/>
    <property type="match status" value="1"/>
</dbReference>
<reference evidence="5 6" key="1">
    <citation type="submission" date="2016-07" db="EMBL/GenBank/DDBJ databases">
        <title>Multiple horizontal gene transfer events from other fungi enriched the ability of initially mycotrophic Trichoderma (Ascomycota) to feed on dead plant biomass.</title>
        <authorList>
            <consortium name="DOE Joint Genome Institute"/>
            <person name="Aerts A."/>
            <person name="Atanasova L."/>
            <person name="Chenthamara K."/>
            <person name="Zhang J."/>
            <person name="Grujic M."/>
            <person name="Henrissat B."/>
            <person name="Kuo A."/>
            <person name="Salamov A."/>
            <person name="Lipzen A."/>
            <person name="Labutti K."/>
            <person name="Barry K."/>
            <person name="Miao Y."/>
            <person name="Rahimi M.J."/>
            <person name="Shen Q."/>
            <person name="Grigoriev I.V."/>
            <person name="Kubicek C.P."/>
            <person name="Druzhinina I.S."/>
        </authorList>
    </citation>
    <scope>NUCLEOTIDE SEQUENCE [LARGE SCALE GENOMIC DNA]</scope>
    <source>
        <strain evidence="5 6">ATCC 18648</strain>
    </source>
</reference>
<dbReference type="STRING" id="983965.A0A2T4CIG8"/>
<evidence type="ECO:0000256" key="1">
    <source>
        <dbReference type="PROSITE-ProRule" id="PRU00023"/>
    </source>
</evidence>
<proteinExistence type="predicted"/>
<evidence type="ECO:0000259" key="4">
    <source>
        <dbReference type="Pfam" id="PF26640"/>
    </source>
</evidence>
<accession>A0A2T4CIG8</accession>
<sequence>MRLINVKTHKLEEFLDDRAPPYAILSHTWAEDYEELSFRDVEDGNTDKPGIGSVKFRECCRQAAEDDLGYAWVDTCCIDKANLVELSEAINSMFRWYQRASICYAFLSDVPGDENPSKKGSKFQRSRWFQRGWTLQELLAPRKMRFYGTAPDDAPDWQLLGTKASLRKIIASITGIAHEYLWGIAGLDQASIAQRMSWAANRDTKRKEDIAYCLLGIFDITMPMIYGEGGEQAFFRLQEQIMKKRRDDSILAWGLQNNGRSDDESTVNGYSATTAGRILAKAPAEFAGSGHIVHREHSLTFTSSVDMSGGIIQAYMPLLWNPTGLVGLLSCGPEDNDDQVVGVPLISIPTAGLVEYARPQGYKPSLHSAVAYKSTSKMIRIRHESHESAVPDLSGIYFHYDDDEFAALNLRIAEVAPPSCWDKERALIILTNRDDKGDLNQVLIRIGLAEEPRDFVVILGSKEQKPDNKAGCRILICSRDTQLAELATAFPSMTRRLNGKTRARNGHLSLRVILEPFARQPIFVMRPESVPDETFTTVDATGEMERRRDSMVLGSLRILDEYEAFESEAKKLNEWESHLSQKDRDIRAQLDEISSELRALEEKQKQLVQRQEENSVTQSNVAYRRSRVEQKQSGASSQWLKTQKRWNALRQVNYRFDELESTARITWAAINGLVEVVEQCLDKGASVDAPDQHGCTPLRAASEGGHLKVVELLIRRGADVDAKDKDLGWTALKWAAANGHQDVVELLQVAKRSVDETHS</sequence>
<feature type="coiled-coil region" evidence="2">
    <location>
        <begin position="583"/>
        <end position="610"/>
    </location>
</feature>
<evidence type="ECO:0000313" key="5">
    <source>
        <dbReference type="EMBL" id="PTB81367.1"/>
    </source>
</evidence>
<dbReference type="PROSITE" id="PS50088">
    <property type="entry name" value="ANK_REPEAT"/>
    <property type="match status" value="1"/>
</dbReference>
<dbReference type="SMART" id="SM00248">
    <property type="entry name" value="ANK"/>
    <property type="match status" value="3"/>
</dbReference>
<dbReference type="Gene3D" id="1.25.40.20">
    <property type="entry name" value="Ankyrin repeat-containing domain"/>
    <property type="match status" value="1"/>
</dbReference>
<dbReference type="InterPro" id="IPR010730">
    <property type="entry name" value="HET"/>
</dbReference>
<dbReference type="EMBL" id="KZ679126">
    <property type="protein sequence ID" value="PTB81367.1"/>
    <property type="molecule type" value="Genomic_DNA"/>
</dbReference>
<dbReference type="Pfam" id="PF26640">
    <property type="entry name" value="DUF8212"/>
    <property type="match status" value="1"/>
</dbReference>
<dbReference type="Pfam" id="PF06985">
    <property type="entry name" value="HET"/>
    <property type="match status" value="1"/>
</dbReference>
<dbReference type="SUPFAM" id="SSF48403">
    <property type="entry name" value="Ankyrin repeat"/>
    <property type="match status" value="1"/>
</dbReference>
<keyword evidence="6" id="KW-1185">Reference proteome</keyword>
<dbReference type="Pfam" id="PF12796">
    <property type="entry name" value="Ank_2"/>
    <property type="match status" value="1"/>
</dbReference>
<feature type="repeat" description="ANK" evidence="1">
    <location>
        <begin position="693"/>
        <end position="725"/>
    </location>
</feature>
<protein>
    <submittedName>
        <fullName evidence="5">Uncharacterized protein</fullName>
    </submittedName>
</protein>
<evidence type="ECO:0000313" key="6">
    <source>
        <dbReference type="Proteomes" id="UP000240760"/>
    </source>
</evidence>
<dbReference type="InterPro" id="IPR036770">
    <property type="entry name" value="Ankyrin_rpt-contain_sf"/>
</dbReference>
<dbReference type="OrthoDB" id="194358at2759"/>
<name>A0A2T4CIG8_TRILO</name>
<dbReference type="PROSITE" id="PS50297">
    <property type="entry name" value="ANK_REP_REGION"/>
    <property type="match status" value="1"/>
</dbReference>
<dbReference type="AlphaFoldDB" id="A0A2T4CIG8"/>
<gene>
    <name evidence="5" type="ORF">M440DRAFT_1396517</name>
</gene>
<keyword evidence="1" id="KW-0040">ANK repeat</keyword>
<evidence type="ECO:0000256" key="2">
    <source>
        <dbReference type="SAM" id="Coils"/>
    </source>
</evidence>
<feature type="domain" description="Heterokaryon incompatibility" evidence="3">
    <location>
        <begin position="22"/>
        <end position="110"/>
    </location>
</feature>
<evidence type="ECO:0000259" key="3">
    <source>
        <dbReference type="Pfam" id="PF06985"/>
    </source>
</evidence>
<dbReference type="Proteomes" id="UP000240760">
    <property type="component" value="Unassembled WGS sequence"/>
</dbReference>
<organism evidence="5 6">
    <name type="scientific">Trichoderma longibrachiatum ATCC 18648</name>
    <dbReference type="NCBI Taxonomy" id="983965"/>
    <lineage>
        <taxon>Eukaryota</taxon>
        <taxon>Fungi</taxon>
        <taxon>Dikarya</taxon>
        <taxon>Ascomycota</taxon>
        <taxon>Pezizomycotina</taxon>
        <taxon>Sordariomycetes</taxon>
        <taxon>Hypocreomycetidae</taxon>
        <taxon>Hypocreales</taxon>
        <taxon>Hypocreaceae</taxon>
        <taxon>Trichoderma</taxon>
    </lineage>
</organism>
<dbReference type="InterPro" id="IPR002110">
    <property type="entry name" value="Ankyrin_rpt"/>
</dbReference>
<feature type="non-terminal residue" evidence="5">
    <location>
        <position position="1"/>
    </location>
</feature>
<dbReference type="PANTHER" id="PTHR10622:SF10">
    <property type="entry name" value="HET DOMAIN-CONTAINING PROTEIN"/>
    <property type="match status" value="1"/>
</dbReference>
<dbReference type="InterPro" id="IPR058525">
    <property type="entry name" value="DUF8212"/>
</dbReference>
<feature type="domain" description="DUF8212" evidence="4">
    <location>
        <begin position="232"/>
        <end position="301"/>
    </location>
</feature>
<keyword evidence="2" id="KW-0175">Coiled coil</keyword>